<feature type="region of interest" description="Disordered" evidence="2">
    <location>
        <begin position="2303"/>
        <end position="2343"/>
    </location>
</feature>
<feature type="compositionally biased region" description="Polar residues" evidence="2">
    <location>
        <begin position="2078"/>
        <end position="2095"/>
    </location>
</feature>
<keyword evidence="1" id="KW-0945">Host-virus interaction</keyword>
<feature type="signal peptide" evidence="3">
    <location>
        <begin position="1"/>
        <end position="25"/>
    </location>
</feature>
<feature type="compositionally biased region" description="Pro residues" evidence="2">
    <location>
        <begin position="1629"/>
        <end position="1644"/>
    </location>
</feature>
<feature type="compositionally biased region" description="Low complexity" evidence="2">
    <location>
        <begin position="3332"/>
        <end position="3360"/>
    </location>
</feature>
<reference evidence="4" key="1">
    <citation type="journal article" date="2020" name="bioRxiv">
        <title>Comparative genomics of Chlamydomonas.</title>
        <authorList>
            <person name="Craig R.J."/>
            <person name="Hasan A.R."/>
            <person name="Ness R.W."/>
            <person name="Keightley P.D."/>
        </authorList>
    </citation>
    <scope>NUCLEOTIDE SEQUENCE</scope>
    <source>
        <strain evidence="4">SAG 7.73</strain>
    </source>
</reference>
<feature type="region of interest" description="Disordered" evidence="2">
    <location>
        <begin position="2999"/>
        <end position="3103"/>
    </location>
</feature>
<dbReference type="Gene3D" id="3.40.190.10">
    <property type="entry name" value="Periplasmic binding protein-like II"/>
    <property type="match status" value="1"/>
</dbReference>
<evidence type="ECO:0000256" key="2">
    <source>
        <dbReference type="SAM" id="MobiDB-lite"/>
    </source>
</evidence>
<feature type="compositionally biased region" description="Low complexity" evidence="2">
    <location>
        <begin position="3065"/>
        <end position="3077"/>
    </location>
</feature>
<feature type="compositionally biased region" description="Basic residues" evidence="2">
    <location>
        <begin position="1214"/>
        <end position="1223"/>
    </location>
</feature>
<feature type="compositionally biased region" description="Low complexity" evidence="2">
    <location>
        <begin position="1669"/>
        <end position="1678"/>
    </location>
</feature>
<feature type="region of interest" description="Disordered" evidence="2">
    <location>
        <begin position="452"/>
        <end position="490"/>
    </location>
</feature>
<feature type="compositionally biased region" description="Low complexity" evidence="2">
    <location>
        <begin position="2999"/>
        <end position="3008"/>
    </location>
</feature>
<dbReference type="SUPFAM" id="SSF55073">
    <property type="entry name" value="Nucleotide cyclase"/>
    <property type="match status" value="2"/>
</dbReference>
<dbReference type="InterPro" id="IPR029787">
    <property type="entry name" value="Nucleotide_cyclase"/>
</dbReference>
<feature type="compositionally biased region" description="Polar residues" evidence="2">
    <location>
        <begin position="2933"/>
        <end position="2945"/>
    </location>
</feature>
<dbReference type="PANTHER" id="PTHR13037">
    <property type="entry name" value="FORMIN"/>
    <property type="match status" value="1"/>
</dbReference>
<organism evidence="4 5">
    <name type="scientific">Chlamydomonas incerta</name>
    <dbReference type="NCBI Taxonomy" id="51695"/>
    <lineage>
        <taxon>Eukaryota</taxon>
        <taxon>Viridiplantae</taxon>
        <taxon>Chlorophyta</taxon>
        <taxon>core chlorophytes</taxon>
        <taxon>Chlorophyceae</taxon>
        <taxon>CS clade</taxon>
        <taxon>Chlamydomonadales</taxon>
        <taxon>Chlamydomonadaceae</taxon>
        <taxon>Chlamydomonas</taxon>
    </lineage>
</organism>
<feature type="region of interest" description="Disordered" evidence="2">
    <location>
        <begin position="3972"/>
        <end position="4005"/>
    </location>
</feature>
<feature type="region of interest" description="Disordered" evidence="2">
    <location>
        <begin position="2929"/>
        <end position="2981"/>
    </location>
</feature>
<comment type="caution">
    <text evidence="4">The sequence shown here is derived from an EMBL/GenBank/DDBJ whole genome shotgun (WGS) entry which is preliminary data.</text>
</comment>
<feature type="compositionally biased region" description="Pro residues" evidence="2">
    <location>
        <begin position="2758"/>
        <end position="2772"/>
    </location>
</feature>
<feature type="compositionally biased region" description="Polar residues" evidence="2">
    <location>
        <begin position="2035"/>
        <end position="2052"/>
    </location>
</feature>
<dbReference type="SUPFAM" id="SSF53850">
    <property type="entry name" value="Periplasmic binding protein-like II"/>
    <property type="match status" value="1"/>
</dbReference>
<feature type="region of interest" description="Disordered" evidence="2">
    <location>
        <begin position="3229"/>
        <end position="3361"/>
    </location>
</feature>
<feature type="compositionally biased region" description="Pro residues" evidence="2">
    <location>
        <begin position="459"/>
        <end position="472"/>
    </location>
</feature>
<feature type="region of interest" description="Disordered" evidence="2">
    <location>
        <begin position="2029"/>
        <end position="2055"/>
    </location>
</feature>
<feature type="compositionally biased region" description="Low complexity" evidence="2">
    <location>
        <begin position="2896"/>
        <end position="2906"/>
    </location>
</feature>
<keyword evidence="3" id="KW-0732">Signal</keyword>
<feature type="region of interest" description="Disordered" evidence="2">
    <location>
        <begin position="1664"/>
        <end position="1741"/>
    </location>
</feature>
<feature type="compositionally biased region" description="Low complexity" evidence="2">
    <location>
        <begin position="2252"/>
        <end position="2269"/>
    </location>
</feature>
<dbReference type="EMBL" id="JAEHOC010000004">
    <property type="protein sequence ID" value="KAG2442677.1"/>
    <property type="molecule type" value="Genomic_DNA"/>
</dbReference>
<feature type="compositionally biased region" description="Pro residues" evidence="2">
    <location>
        <begin position="2276"/>
        <end position="2287"/>
    </location>
</feature>
<feature type="compositionally biased region" description="Low complexity" evidence="2">
    <location>
        <begin position="1953"/>
        <end position="1967"/>
    </location>
</feature>
<sequence length="4147" mass="405561">MELRHRRFSATAVLLVALVLDAVAASCPGGTTPLAAFVGTAQSSAAPELRDGQASAPLRVRVPLAYVPWLRTRLQRLPADVAAAVIGGGGGDGGAGGLDGTNSTAGGADASDVSGTGDAAVTLHIVAVAGGNGTTALAAVAPAPPAAADAPAQRVSSTAVVAGASLARAAAVAAAVAAVDDGNTADAWLVPAHELAGLAASGAAADVGRLLRADRASGWWDVAPQFREAMALYGGAVAAVPLGAGPLIMFVRSDVLAAAGPPGPPQSWQALLAFAQQYGSVRRPQDPPHALCLPAGPDCTRLHLLHAVWASVAQTRGRRQGMYFDPWTGAPRLDTAALRYALQLLANLTAWAAPQPAVGGPGCGVGGLAAESGGEGFAGGQCAIVLDVSTTLLQALAATSATTAGGAAAAAPPFLAHVVVRPAPGSEVVWDNTTDTLLPCTAGAGGGKTALCAAGEPLDLPPPPPRRQPLPPLSASHPSPPSGQRRRLRSRNLQAQKPAVVAGDVGLGAGATAAPGQPLLVNRSPQLTAVSLTGAISARATPLAQLRAYLLLTHLAAPSVEVAAAGADSGGGSSSSGGSSSGGGEAGLPPIRTSQFLGATSNGAGSALSTPAGATAELAALAAEAVRVTAGEVQHANAGWQESLPAMAAIRCDGGSSSSAGGGVRLALPIALPCAVVVVLAALALLLQRRRLTLLGHVVSRLMPHTPRWSARAPAASPDMCLVVTDIESSTVLWEALPAAVMDRAVGLHHACLRRALVKNQGYESCTEPLGQADGWSRPWESPFEVALQAALNASLQQMAEQVASAMPGAATATAPALGEEDTAPLIVLDMGQDDALETDVRATTDDTSSQLFVMSDTEPFVDGAAGGAAAPGGLLAPQPEYPRLVSAARCVPHTGAASHAAPCATSAMATTTAGSDSDMATAPTRDRPTRGGATAGGLSRTSAAGFVRSGSSAVQSAGGGVARPAARAAGFRKCSDGSGVLPSHHDVAAAGVEPLRQPSYPQQTLGLEIVPQRLQEPRTVSVRAIPIASLAQAGISGGLLAADGAAALGSSGSGSDPRPSASGHLHRRRLSIDIPRHQLIEPPEGYAGEDATTQYDAPPDQTGQPLPPMPTLLPPCLAGTVGPGAAVAAVAAASAAAAAAAAAAASLLSAGQGRGGVSCSRSTTLGQWIVQLVSSTAGAATLARGLCAPTAFTATAEDLGEAGASTPPAPYKQRGRLLRTRSAKAGPRADGLTAVTRRSQSGDAVARARGPSRTEAGAASGPHGPGRSVSGGPAAAGQQPGQACVFRGLRVRVGVSLGPTNPAEVSHNAASQRTVYGGAAAVLAKAVSDAAHGGMVTLTGDVFARLYSLSTSASGGAPKLPPHVAVRAGRYALSGGLAGDGGMDLLLAWPEALTARMALLPPPRCSARALGCSVYDAPVAEAAVAKLHLPHLGALMAADEAAARAGLALVVEVAAREAAACGGYLAVSAAPDAPTRQLMPNMVNESVALAAAFANALDAARWALAVQECLASPDCPWPPALLAHELCCEATLPLLDAGELATAAATAAAASLAATASAAGGAREGPLSRATTNGGVYGSLPLPLPQSPSHTPTRRGLAALHSLKLASWRSNGSAAQQAPAQAGSLPSGPLPSPMPPRGQPGSPPVLVNHSAELLPYLRLPPQARYHSHNSSSNGSHPQHYHQHPQPPSFPFQPPPPPPPHLPHLQPQYRRASRSDFGYASMPTGPDAFDGTGTERAAQRPSRSLFRASIPNAGFAAPALPSPPSMRGVEGVAGVAGASSSGAARSVHLHVHGAAFARPQGDQAHQSGGSAGAGSGEGADAVELLRASSVLSAAGGLAESSTSTPRLHITGAGCNGAAFGALLEARGAAAAGDDDEADCSPRSATPGPVASLSMVPAFYEPELDGGAAAVGGSGGVGSGGQSSSMAGSLRGSMRGGARAGRHSLLLFPPSPRSAATVPVSSTAVSSTQLAPDAEQRGPPPPGHHRASLRGRRLSFLGPGARAPASIAAASSATSSRLVADAGAASSIADMGAASPQRSATVTSTGSTPSPQHNGGALQLFYASDIAAVPAPGKRAVGPTQQDFASGSPHSSTPGVASSMPLPLQRDPAQQLLGAAAAATARLATRATSSHGGVFASAGAGFQRDSSATDTGAGAVAVPQRQPQVGSLGCGAPAAFAAAPGGSVTARAPAAALAAGGSGSGGAGQSPHGVSMASYLNQAIVAAQLGGSYGAGSAGSNDGSSAAVPGDAGGRRLLSAYPASSPELPLSPSAGTSPVHAAPPPLPPLPPMPPLPLTAPLWPAAHGYESAGGSSGRRLRHQPYSAAGAGSSATSATTRHDSHGPGSATAAMASAAAVAAAAAAAAAAAVALSPFRSQQAAMAPGSPHAAASCALPTKRNVMAASTSFLRRVNQDLASRLRRKSRVMSSTGAAPAMPAGGYLQRAPGRAGPAPEGGIGTALRVHGAGGGGDMRLWSTAPAPPLSVPEDGVAQAFGALRTAATGEWDFQATARASSVVGGMGGGTTCPLPAAADLRSGTTTQAASATSIGAHGHLRPASMPGAGDWGFSWTSAPAAGAAPADVPAAIALGALTGVGLELEEEWAVRARGFRLQFGIDVGRVDWHISAASGWLTYTGEVPRKARQLAVKAARPGQVLLSRRAAAQLAELQLPQAAAAAAAAAALGVTLAGGAAASRLPPAAPAAAAAGPAACGGYGTGGLGVGTAALMAAAVHWTGTGTEGHRASATSIDPNAPRPSITAVAPQPQQPQEPPPPPPLPRPVAVVAVRRRAMSLASNTLSVVCKLADTWQAALSSSLAMAQQLQQQQHGAPAAAGGGAAPASPSWRGRMTPLPSTPMEPRSPMAHTRMPRNASAPAVVPPPPPSPDGAALAVQLLPGAPPPLRPLSLGTPSTSLSRSLQRAAAAAAATTDGRATWVCRPGSSMQSSQVASPLQCSPAASAPPSNRDSREADDQRARPQPGGTTASAASSMYGGGAAVAAASSLYSSSKGASQDGAAGVVGGPGRLLRPPSALPSSSGRTQPNAEVLAGSLPAGTPTATWFAPQQTPPPGPFDAAVAPAWTPSAAPSQPPSHRPTAVGAPSSLVAGPATSANVPNGASGARAAVPGNSFSNASDALALPKGALLTELLTSDTLPRRSAGAAVSTARSRRMPLVQGWDSSCNLASLGAAGSTVAATMASAAAATDAADGRRPAAGAMVGLGASVALAFRCAKQLAAKLAGGSSRGSGRQDAQGAAGGHFAQASEPTPNEAVPNGQAVFEGGGAAVGDTGRQQLSSAASRTLQPLPTQPPRSSSDLPSPLWALMVPSQQQQQQQQPAEQHLMPGAPSGAGRSVSGSSAGAAAACGPNGNARRAAEPSIIGSVVPDIAVAATPAHDASEMARANGCSTHDSTAVRGGCTLFSRLSAPVAGGTNGAGRSRSAAAALAGATGGWRPLSSPAAETLLRSARLQHGQAADLSDGGLAAVAPAPARGAALALSMCTEVDSARWTEVDTLLNSGNECAGTGDAGNVQAAADAPIEQAPRQGPAPGPPLSSTSAMATSVRAAAAHATPSWRLMKGAAAALLHVDSPVANNSCSIAFDAAAISPVDTPTLSREHSVTAGGRVQGGAASAGPPASGCAGGTLMGAALPRASRNPDLVLARIRVRLGSGTAAAAIPTIGDFVSPMVRDGESPSVTQLLLGRAPAASAVAFIGSPAAGGRPPRPAGGSKRSSASVSLGYGSRGGSLRTVGSSAGSSSRSSASQLHSLSPVRLAGSGGAGAAAPVALPAAAVHWCYQQLAMGTGGAAPRASTGSSGMVPTGAVSTGSSGGGGMEHVAGRAAVMAASVRAGPGGTRVSSLSHLIPASGSEQHFLTPQELLLLGSGGSGSTAGGRAILHASACSADASDSHPAGAEAAEAGGGPPAGIATCGGRFHLITTTISDVSYMLDSGRGASAAAEGDEGKAAAAEGVAGCCMGTVVIADGSTGRIPERRHLDEGSGSATASAEVDDSGSGKGAGSAGSAGSISLSLRSRLAGQAVSGVASCGGLPTAGDCIVTLGGGMCDAGGAAALLAAGGLSSLGASASGEGTCDFHSFEVLLSLQPVRLPLAAADVETAPRQVLGPGPAATRSLVTGALAAGTTAPAAELGTGQLSSGAAAPAAL</sequence>
<feature type="region of interest" description="Disordered" evidence="2">
    <location>
        <begin position="2731"/>
        <end position="2773"/>
    </location>
</feature>
<feature type="region of interest" description="Disordered" evidence="2">
    <location>
        <begin position="2252"/>
        <end position="2287"/>
    </location>
</feature>
<feature type="region of interest" description="Disordered" evidence="2">
    <location>
        <begin position="1048"/>
        <end position="1105"/>
    </location>
</feature>
<name>A0A835W6T4_CHLIN</name>
<feature type="compositionally biased region" description="Basic and acidic residues" evidence="2">
    <location>
        <begin position="2957"/>
        <end position="2967"/>
    </location>
</feature>
<gene>
    <name evidence="4" type="ORF">HXX76_002760</name>
</gene>
<feature type="compositionally biased region" description="Low complexity" evidence="2">
    <location>
        <begin position="3299"/>
        <end position="3309"/>
    </location>
</feature>
<feature type="compositionally biased region" description="Low complexity" evidence="2">
    <location>
        <begin position="1048"/>
        <end position="1064"/>
    </location>
</feature>
<dbReference type="Proteomes" id="UP000650467">
    <property type="component" value="Unassembled WGS sequence"/>
</dbReference>
<feature type="region of interest" description="Disordered" evidence="2">
    <location>
        <begin position="3528"/>
        <end position="3547"/>
    </location>
</feature>
<feature type="compositionally biased region" description="Low complexity" evidence="2">
    <location>
        <begin position="1921"/>
        <end position="1932"/>
    </location>
</feature>
<feature type="region of interest" description="Disordered" evidence="2">
    <location>
        <begin position="2820"/>
        <end position="2906"/>
    </location>
</feature>
<feature type="compositionally biased region" description="Gly residues" evidence="2">
    <location>
        <begin position="1910"/>
        <end position="1920"/>
    </location>
</feature>
<feature type="compositionally biased region" description="Pro residues" evidence="2">
    <location>
        <begin position="1685"/>
        <end position="1702"/>
    </location>
</feature>
<feature type="compositionally biased region" description="Low complexity" evidence="2">
    <location>
        <begin position="2820"/>
        <end position="2836"/>
    </location>
</feature>
<evidence type="ECO:0000256" key="1">
    <source>
        <dbReference type="ARBA" id="ARBA00022581"/>
    </source>
</evidence>
<evidence type="ECO:0000313" key="5">
    <source>
        <dbReference type="Proteomes" id="UP000650467"/>
    </source>
</evidence>
<feature type="region of interest" description="Disordered" evidence="2">
    <location>
        <begin position="3791"/>
        <end position="3818"/>
    </location>
</feature>
<keyword evidence="5" id="KW-1185">Reference proteome</keyword>
<feature type="compositionally biased region" description="Gly residues" evidence="2">
    <location>
        <begin position="568"/>
        <end position="586"/>
    </location>
</feature>
<feature type="chain" id="PRO_5032798803" description="Guanylate cyclase domain-containing protein" evidence="3">
    <location>
        <begin position="26"/>
        <end position="4147"/>
    </location>
</feature>
<feature type="region of interest" description="Disordered" evidence="2">
    <location>
        <begin position="1200"/>
        <end position="1278"/>
    </location>
</feature>
<accession>A0A835W6T4</accession>
<feature type="compositionally biased region" description="Basic and acidic residues" evidence="2">
    <location>
        <begin position="1071"/>
        <end position="1080"/>
    </location>
</feature>
<feature type="compositionally biased region" description="Low complexity" evidence="2">
    <location>
        <begin position="2972"/>
        <end position="2981"/>
    </location>
</feature>
<feature type="region of interest" description="Disordered" evidence="2">
    <location>
        <begin position="565"/>
        <end position="587"/>
    </location>
</feature>
<feature type="region of interest" description="Disordered" evidence="2">
    <location>
        <begin position="1561"/>
        <end position="1596"/>
    </location>
</feature>
<dbReference type="OrthoDB" id="550855at2759"/>
<proteinExistence type="predicted"/>
<feature type="compositionally biased region" description="Low complexity" evidence="2">
    <location>
        <begin position="3016"/>
        <end position="3030"/>
    </location>
</feature>
<feature type="compositionally biased region" description="Low complexity" evidence="2">
    <location>
        <begin position="2320"/>
        <end position="2332"/>
    </location>
</feature>
<feature type="compositionally biased region" description="Low complexity" evidence="2">
    <location>
        <begin position="3239"/>
        <end position="3252"/>
    </location>
</feature>
<feature type="compositionally biased region" description="Polar residues" evidence="2">
    <location>
        <begin position="3279"/>
        <end position="3294"/>
    </location>
</feature>
<feature type="region of interest" description="Disordered" evidence="2">
    <location>
        <begin position="1611"/>
        <end position="1648"/>
    </location>
</feature>
<evidence type="ECO:0008006" key="6">
    <source>
        <dbReference type="Google" id="ProtNLM"/>
    </source>
</evidence>
<feature type="region of interest" description="Disordered" evidence="2">
    <location>
        <begin position="912"/>
        <end position="940"/>
    </location>
</feature>
<evidence type="ECO:0000313" key="4">
    <source>
        <dbReference type="EMBL" id="KAG2442677.1"/>
    </source>
</evidence>
<feature type="compositionally biased region" description="Polar residues" evidence="2">
    <location>
        <begin position="3797"/>
        <end position="3811"/>
    </location>
</feature>
<evidence type="ECO:0000256" key="3">
    <source>
        <dbReference type="SAM" id="SignalP"/>
    </source>
</evidence>
<dbReference type="PANTHER" id="PTHR13037:SF24">
    <property type="entry name" value="POLYCOMB PROTEIN PCL-RELATED"/>
    <property type="match status" value="1"/>
</dbReference>
<feature type="compositionally biased region" description="Low complexity" evidence="2">
    <location>
        <begin position="1615"/>
        <end position="1628"/>
    </location>
</feature>
<feature type="region of interest" description="Disordered" evidence="2">
    <location>
        <begin position="3701"/>
        <end position="3727"/>
    </location>
</feature>
<dbReference type="Gene3D" id="3.30.70.1230">
    <property type="entry name" value="Nucleotide cyclase"/>
    <property type="match status" value="4"/>
</dbReference>
<feature type="region of interest" description="Disordered" evidence="2">
    <location>
        <begin position="1910"/>
        <end position="1987"/>
    </location>
</feature>
<protein>
    <recommendedName>
        <fullName evidence="6">Guanylate cyclase domain-containing protein</fullName>
    </recommendedName>
</protein>
<feature type="region of interest" description="Disordered" evidence="2">
    <location>
        <begin position="2071"/>
        <end position="2102"/>
    </location>
</feature>